<evidence type="ECO:0000313" key="1">
    <source>
        <dbReference type="EMBL" id="MBE9667192.1"/>
    </source>
</evidence>
<dbReference type="Proteomes" id="UP000632774">
    <property type="component" value="Unassembled WGS sequence"/>
</dbReference>
<protein>
    <recommendedName>
        <fullName evidence="3">Bacteriocin-like protein</fullName>
    </recommendedName>
</protein>
<evidence type="ECO:0000313" key="2">
    <source>
        <dbReference type="Proteomes" id="UP000632774"/>
    </source>
</evidence>
<proteinExistence type="predicted"/>
<reference evidence="1 2" key="1">
    <citation type="submission" date="2020-10" db="EMBL/GenBank/DDBJ databases">
        <title>Mucilaginibacter mali sp. nov., isolated from rhizosphere soil of apple orchard.</title>
        <authorList>
            <person name="Lee J.-S."/>
            <person name="Kim H.S."/>
            <person name="Kim J.-S."/>
        </authorList>
    </citation>
    <scope>NUCLEOTIDE SEQUENCE [LARGE SCALE GENOMIC DNA]</scope>
    <source>
        <strain evidence="1 2">KCTC 23157</strain>
    </source>
</reference>
<evidence type="ECO:0008006" key="3">
    <source>
        <dbReference type="Google" id="ProtNLM"/>
    </source>
</evidence>
<dbReference type="EMBL" id="JADFFM010000001">
    <property type="protein sequence ID" value="MBE9667192.1"/>
    <property type="molecule type" value="Genomic_DNA"/>
</dbReference>
<dbReference type="InterPro" id="IPR058074">
    <property type="entry name" value="Bacteriocin-like"/>
</dbReference>
<sequence length="72" mass="7666">MEKFKKLSRSEMKNVAGAGDCPYNCYEVSCLTTGGWVPIAYDSVCNDIAYDSVCVSMGYSPEVACACVSSGC</sequence>
<dbReference type="NCBIfam" id="NF047798">
    <property type="entry name" value="leader_Chryseo"/>
    <property type="match status" value="1"/>
</dbReference>
<keyword evidence="2" id="KW-1185">Reference proteome</keyword>
<comment type="caution">
    <text evidence="1">The sequence shown here is derived from an EMBL/GenBank/DDBJ whole genome shotgun (WGS) entry which is preliminary data.</text>
</comment>
<accession>A0ABR9XJ10</accession>
<dbReference type="RefSeq" id="WP_194106541.1">
    <property type="nucleotide sequence ID" value="NZ_JADFFM010000001.1"/>
</dbReference>
<organism evidence="1 2">
    <name type="scientific">Mucilaginibacter boryungensis</name>
    <dbReference type="NCBI Taxonomy" id="768480"/>
    <lineage>
        <taxon>Bacteria</taxon>
        <taxon>Pseudomonadati</taxon>
        <taxon>Bacteroidota</taxon>
        <taxon>Sphingobacteriia</taxon>
        <taxon>Sphingobacteriales</taxon>
        <taxon>Sphingobacteriaceae</taxon>
        <taxon>Mucilaginibacter</taxon>
    </lineage>
</organism>
<gene>
    <name evidence="1" type="ORF">IRJ18_12545</name>
</gene>
<name>A0ABR9XJ10_9SPHI</name>